<dbReference type="EMBL" id="SMBZ01000044">
    <property type="protein sequence ID" value="TCV08482.1"/>
    <property type="molecule type" value="Genomic_DNA"/>
</dbReference>
<sequence>MKFLNLSEKTPVAPKAHSLWLKKYPYNKKNFVYLQNKNQRNYKFMELIQLTVNPETQNTSIKVQDAIVQLQSLIDILREKNLDSESRLKINAEIEEINNSALVENPLIRFIKNKQSSIIRLVEKESKLVPINYYRNLWIPLGLSMGISIGVAIGLSVGNLGLMAVGLPIGIGIGSALGVSMDKKAEKEGRQLPIEIK</sequence>
<feature type="transmembrane region" description="Helical" evidence="1">
    <location>
        <begin position="161"/>
        <end position="181"/>
    </location>
</feature>
<reference evidence="2 3" key="1">
    <citation type="submission" date="2019-03" db="EMBL/GenBank/DDBJ databases">
        <title>Genomic Encyclopedia of Type Strains, Phase IV (KMG-IV): sequencing the most valuable type-strain genomes for metagenomic binning, comparative biology and taxonomic classification.</title>
        <authorList>
            <person name="Goeker M."/>
        </authorList>
    </citation>
    <scope>NUCLEOTIDE SEQUENCE [LARGE SCALE GENOMIC DNA]</scope>
    <source>
        <strain evidence="2 3">DSM 22362</strain>
    </source>
</reference>
<proteinExistence type="predicted"/>
<dbReference type="Proteomes" id="UP000295197">
    <property type="component" value="Unassembled WGS sequence"/>
</dbReference>
<comment type="caution">
    <text evidence="2">The sequence shown here is derived from an EMBL/GenBank/DDBJ whole genome shotgun (WGS) entry which is preliminary data.</text>
</comment>
<name>A0A4R3VTA3_9SPHI</name>
<accession>A0A4R3VTA3</accession>
<keyword evidence="1" id="KW-0472">Membrane</keyword>
<gene>
    <name evidence="2" type="ORF">EDC17_104420</name>
</gene>
<organism evidence="2 3">
    <name type="scientific">Sphingobacterium alimentarium</name>
    <dbReference type="NCBI Taxonomy" id="797292"/>
    <lineage>
        <taxon>Bacteria</taxon>
        <taxon>Pseudomonadati</taxon>
        <taxon>Bacteroidota</taxon>
        <taxon>Sphingobacteriia</taxon>
        <taxon>Sphingobacteriales</taxon>
        <taxon>Sphingobacteriaceae</taxon>
        <taxon>Sphingobacterium</taxon>
    </lineage>
</organism>
<protein>
    <recommendedName>
        <fullName evidence="4">Glycine zipper family protein</fullName>
    </recommendedName>
</protein>
<keyword evidence="3" id="KW-1185">Reference proteome</keyword>
<evidence type="ECO:0000313" key="3">
    <source>
        <dbReference type="Proteomes" id="UP000295197"/>
    </source>
</evidence>
<evidence type="ECO:0008006" key="4">
    <source>
        <dbReference type="Google" id="ProtNLM"/>
    </source>
</evidence>
<keyword evidence="1" id="KW-1133">Transmembrane helix</keyword>
<keyword evidence="1" id="KW-0812">Transmembrane</keyword>
<dbReference type="AlphaFoldDB" id="A0A4R3VTA3"/>
<evidence type="ECO:0000256" key="1">
    <source>
        <dbReference type="SAM" id="Phobius"/>
    </source>
</evidence>
<evidence type="ECO:0000313" key="2">
    <source>
        <dbReference type="EMBL" id="TCV08482.1"/>
    </source>
</evidence>
<feature type="transmembrane region" description="Helical" evidence="1">
    <location>
        <begin position="137"/>
        <end position="155"/>
    </location>
</feature>